<dbReference type="SMART" id="SM00291">
    <property type="entry name" value="ZnF_ZZ"/>
    <property type="match status" value="1"/>
</dbReference>
<dbReference type="CDD" id="cd00051">
    <property type="entry name" value="EFh"/>
    <property type="match status" value="1"/>
</dbReference>
<sequence length="201" mass="22839">MEELHEAARAYYKYGSDESKTMAMDFFRSMDENGDGIVSLIEFVEFLRQRGYYWISPNLFTELDRNGDGCLDFWEVLTMYYMVKTRCVCDGCNTILKGLYFTCVTCFDHDGNAYDICSKCYKQGTFSHQHNSFLDSYVLLRSRRRTFNGATNLNLAQPSIPNPQPLVVAPVAQPERIQGAFHALEMAFAIGSLASVGCTIM</sequence>
<evidence type="ECO:0000256" key="2">
    <source>
        <dbReference type="ARBA" id="ARBA00022771"/>
    </source>
</evidence>
<feature type="domain" description="EF-hand" evidence="5">
    <location>
        <begin position="18"/>
        <end position="53"/>
    </location>
</feature>
<dbReference type="InterPro" id="IPR000433">
    <property type="entry name" value="Znf_ZZ"/>
</dbReference>
<reference evidence="6" key="1">
    <citation type="journal article" date="2023" name="Plant J.">
        <title>Genome sequences and population genomics provide insights into the demographic history, inbreeding, and mutation load of two 'living fossil' tree species of Dipteronia.</title>
        <authorList>
            <person name="Feng Y."/>
            <person name="Comes H.P."/>
            <person name="Chen J."/>
            <person name="Zhu S."/>
            <person name="Lu R."/>
            <person name="Zhang X."/>
            <person name="Li P."/>
            <person name="Qiu J."/>
            <person name="Olsen K.M."/>
            <person name="Qiu Y."/>
        </authorList>
    </citation>
    <scope>NUCLEOTIDE SEQUENCE</scope>
    <source>
        <strain evidence="6">NBL</strain>
    </source>
</reference>
<accession>A0AAD9ZNM4</accession>
<evidence type="ECO:0000256" key="4">
    <source>
        <dbReference type="ARBA" id="ARBA00022837"/>
    </source>
</evidence>
<evidence type="ECO:0000313" key="7">
    <source>
        <dbReference type="Proteomes" id="UP001281410"/>
    </source>
</evidence>
<dbReference type="PROSITE" id="PS50222">
    <property type="entry name" value="EF_HAND_2"/>
    <property type="match status" value="1"/>
</dbReference>
<keyword evidence="4" id="KW-0106">Calcium</keyword>
<evidence type="ECO:0000256" key="3">
    <source>
        <dbReference type="ARBA" id="ARBA00022833"/>
    </source>
</evidence>
<proteinExistence type="predicted"/>
<dbReference type="SUPFAM" id="SSF57850">
    <property type="entry name" value="RING/U-box"/>
    <property type="match status" value="1"/>
</dbReference>
<dbReference type="Gene3D" id="1.10.238.10">
    <property type="entry name" value="EF-hand"/>
    <property type="match status" value="1"/>
</dbReference>
<dbReference type="InterPro" id="IPR002048">
    <property type="entry name" value="EF_hand_dom"/>
</dbReference>
<dbReference type="GO" id="GO:0008270">
    <property type="term" value="F:zinc ion binding"/>
    <property type="evidence" value="ECO:0007669"/>
    <property type="project" value="UniProtKB-KW"/>
</dbReference>
<dbReference type="EMBL" id="JANJYJ010000009">
    <property type="protein sequence ID" value="KAK3187697.1"/>
    <property type="molecule type" value="Genomic_DNA"/>
</dbReference>
<dbReference type="SUPFAM" id="SSF47473">
    <property type="entry name" value="EF-hand"/>
    <property type="match status" value="1"/>
</dbReference>
<comment type="caution">
    <text evidence="6">The sequence shown here is derived from an EMBL/GenBank/DDBJ whole genome shotgun (WGS) entry which is preliminary data.</text>
</comment>
<dbReference type="Gene3D" id="3.30.60.90">
    <property type="match status" value="1"/>
</dbReference>
<dbReference type="PROSITE" id="PS00018">
    <property type="entry name" value="EF_HAND_1"/>
    <property type="match status" value="2"/>
</dbReference>
<name>A0AAD9ZNM4_9ROSI</name>
<dbReference type="InterPro" id="IPR043145">
    <property type="entry name" value="Znf_ZZ_sf"/>
</dbReference>
<evidence type="ECO:0000313" key="6">
    <source>
        <dbReference type="EMBL" id="KAK3187697.1"/>
    </source>
</evidence>
<dbReference type="AlphaFoldDB" id="A0AAD9ZNM4"/>
<dbReference type="GO" id="GO:0005509">
    <property type="term" value="F:calcium ion binding"/>
    <property type="evidence" value="ECO:0007669"/>
    <property type="project" value="InterPro"/>
</dbReference>
<keyword evidence="2" id="KW-0863">Zinc-finger</keyword>
<protein>
    <recommendedName>
        <fullName evidence="5">EF-hand domain-containing protein</fullName>
    </recommendedName>
</protein>
<dbReference type="InterPro" id="IPR018247">
    <property type="entry name" value="EF_Hand_1_Ca_BS"/>
</dbReference>
<keyword evidence="3" id="KW-0862">Zinc</keyword>
<dbReference type="Proteomes" id="UP001281410">
    <property type="component" value="Unassembled WGS sequence"/>
</dbReference>
<evidence type="ECO:0000259" key="5">
    <source>
        <dbReference type="PROSITE" id="PS50222"/>
    </source>
</evidence>
<keyword evidence="7" id="KW-1185">Reference proteome</keyword>
<evidence type="ECO:0000256" key="1">
    <source>
        <dbReference type="ARBA" id="ARBA00022723"/>
    </source>
</evidence>
<gene>
    <name evidence="6" type="ORF">Dsin_027258</name>
</gene>
<keyword evidence="1" id="KW-0479">Metal-binding</keyword>
<organism evidence="6 7">
    <name type="scientific">Dipteronia sinensis</name>
    <dbReference type="NCBI Taxonomy" id="43782"/>
    <lineage>
        <taxon>Eukaryota</taxon>
        <taxon>Viridiplantae</taxon>
        <taxon>Streptophyta</taxon>
        <taxon>Embryophyta</taxon>
        <taxon>Tracheophyta</taxon>
        <taxon>Spermatophyta</taxon>
        <taxon>Magnoliopsida</taxon>
        <taxon>eudicotyledons</taxon>
        <taxon>Gunneridae</taxon>
        <taxon>Pentapetalae</taxon>
        <taxon>rosids</taxon>
        <taxon>malvids</taxon>
        <taxon>Sapindales</taxon>
        <taxon>Sapindaceae</taxon>
        <taxon>Hippocastanoideae</taxon>
        <taxon>Acereae</taxon>
        <taxon>Dipteronia</taxon>
    </lineage>
</organism>
<dbReference type="InterPro" id="IPR011992">
    <property type="entry name" value="EF-hand-dom_pair"/>
</dbReference>